<dbReference type="Proteomes" id="UP000607197">
    <property type="component" value="Unassembled WGS sequence"/>
</dbReference>
<gene>
    <name evidence="1" type="ORF">GCM10009039_20300</name>
</gene>
<sequence length="116" mass="12237">MNQARRRLLAGVGLTALAGVAGCTSARAGTPASVPETSFERSEDGRLLVRATVSNPSEAEEAVVLTVTADLGDRVLEESRDLTLDAHQTQVVEVVFDVAWEDASQDLSVSSTLRPA</sequence>
<name>A0A830FCU7_9EURY</name>
<dbReference type="AlphaFoldDB" id="A0A830FCU7"/>
<comment type="caution">
    <text evidence="1">The sequence shown here is derived from an EMBL/GenBank/DDBJ whole genome shotgun (WGS) entry which is preliminary data.</text>
</comment>
<dbReference type="PROSITE" id="PS51318">
    <property type="entry name" value="TAT"/>
    <property type="match status" value="1"/>
</dbReference>
<accession>A0A830FCU7</accession>
<dbReference type="PROSITE" id="PS51257">
    <property type="entry name" value="PROKAR_LIPOPROTEIN"/>
    <property type="match status" value="1"/>
</dbReference>
<reference evidence="1" key="2">
    <citation type="submission" date="2020-09" db="EMBL/GenBank/DDBJ databases">
        <authorList>
            <person name="Sun Q."/>
            <person name="Ohkuma M."/>
        </authorList>
    </citation>
    <scope>NUCLEOTIDE SEQUENCE</scope>
    <source>
        <strain evidence="1">JCM 19596</strain>
    </source>
</reference>
<reference evidence="1" key="1">
    <citation type="journal article" date="2014" name="Int. J. Syst. Evol. Microbiol.">
        <title>Complete genome sequence of Corynebacterium casei LMG S-19264T (=DSM 44701T), isolated from a smear-ripened cheese.</title>
        <authorList>
            <consortium name="US DOE Joint Genome Institute (JGI-PGF)"/>
            <person name="Walter F."/>
            <person name="Albersmeier A."/>
            <person name="Kalinowski J."/>
            <person name="Ruckert C."/>
        </authorList>
    </citation>
    <scope>NUCLEOTIDE SEQUENCE</scope>
    <source>
        <strain evidence="1">JCM 19596</strain>
    </source>
</reference>
<organism evidence="1 2">
    <name type="scientific">Halocalculus aciditolerans</name>
    <dbReference type="NCBI Taxonomy" id="1383812"/>
    <lineage>
        <taxon>Archaea</taxon>
        <taxon>Methanobacteriati</taxon>
        <taxon>Methanobacteriota</taxon>
        <taxon>Stenosarchaea group</taxon>
        <taxon>Halobacteria</taxon>
        <taxon>Halobacteriales</taxon>
        <taxon>Halobacteriaceae</taxon>
        <taxon>Halocalculus</taxon>
    </lineage>
</organism>
<dbReference type="RefSeq" id="WP_188978552.1">
    <property type="nucleotide sequence ID" value="NZ_BMPG01000002.1"/>
</dbReference>
<dbReference type="EMBL" id="BMPG01000002">
    <property type="protein sequence ID" value="GGL62041.1"/>
    <property type="molecule type" value="Genomic_DNA"/>
</dbReference>
<proteinExistence type="predicted"/>
<protein>
    <submittedName>
        <fullName evidence="1">Uncharacterized protein</fullName>
    </submittedName>
</protein>
<evidence type="ECO:0000313" key="1">
    <source>
        <dbReference type="EMBL" id="GGL62041.1"/>
    </source>
</evidence>
<keyword evidence="2" id="KW-1185">Reference proteome</keyword>
<evidence type="ECO:0000313" key="2">
    <source>
        <dbReference type="Proteomes" id="UP000607197"/>
    </source>
</evidence>
<dbReference type="InterPro" id="IPR006311">
    <property type="entry name" value="TAT_signal"/>
</dbReference>